<comment type="caution">
    <text evidence="2">The sequence shown here is derived from an EMBL/GenBank/DDBJ whole genome shotgun (WGS) entry which is preliminary data.</text>
</comment>
<feature type="compositionally biased region" description="Basic and acidic residues" evidence="1">
    <location>
        <begin position="31"/>
        <end position="40"/>
    </location>
</feature>
<proteinExistence type="predicted"/>
<organism evidence="2 3">
    <name type="scientific">Phenylobacterium hankyongense</name>
    <dbReference type="NCBI Taxonomy" id="1813876"/>
    <lineage>
        <taxon>Bacteria</taxon>
        <taxon>Pseudomonadati</taxon>
        <taxon>Pseudomonadota</taxon>
        <taxon>Alphaproteobacteria</taxon>
        <taxon>Caulobacterales</taxon>
        <taxon>Caulobacteraceae</taxon>
        <taxon>Phenylobacterium</taxon>
    </lineage>
</organism>
<dbReference type="OrthoDB" id="7998218at2"/>
<dbReference type="EMBL" id="QFYP01000001">
    <property type="protein sequence ID" value="RAK61277.1"/>
    <property type="molecule type" value="Genomic_DNA"/>
</dbReference>
<dbReference type="RefSeq" id="WP_111458569.1">
    <property type="nucleotide sequence ID" value="NZ_QFYP01000001.1"/>
</dbReference>
<sequence length="93" mass="10328">MSAKQTEEEAKRSFSHGSSGATADMAVEGQPKPEDRHIDVPHSRQVEPLAEHEKHDHMAEKEACAEDRQEALLDEAIEETFPSSDPISPKHIT</sequence>
<protein>
    <submittedName>
        <fullName evidence="2">Uncharacterized protein</fullName>
    </submittedName>
</protein>
<feature type="compositionally biased region" description="Basic and acidic residues" evidence="1">
    <location>
        <begin position="1"/>
        <end position="12"/>
    </location>
</feature>
<evidence type="ECO:0000313" key="3">
    <source>
        <dbReference type="Proteomes" id="UP000249842"/>
    </source>
</evidence>
<evidence type="ECO:0000256" key="1">
    <source>
        <dbReference type="SAM" id="MobiDB-lite"/>
    </source>
</evidence>
<keyword evidence="3" id="KW-1185">Reference proteome</keyword>
<dbReference type="AlphaFoldDB" id="A0A328B371"/>
<feature type="region of interest" description="Disordered" evidence="1">
    <location>
        <begin position="1"/>
        <end position="40"/>
    </location>
</feature>
<name>A0A328B371_9CAUL</name>
<gene>
    <name evidence="2" type="ORF">DJ021_16440</name>
</gene>
<accession>A0A328B371</accession>
<reference evidence="3" key="1">
    <citation type="submission" date="2018-05" db="EMBL/GenBank/DDBJ databases">
        <authorList>
            <person name="Li X."/>
        </authorList>
    </citation>
    <scope>NUCLEOTIDE SEQUENCE [LARGE SCALE GENOMIC DNA]</scope>
    <source>
        <strain evidence="3">HKS-05</strain>
    </source>
</reference>
<evidence type="ECO:0000313" key="2">
    <source>
        <dbReference type="EMBL" id="RAK61277.1"/>
    </source>
</evidence>
<dbReference type="Proteomes" id="UP000249842">
    <property type="component" value="Unassembled WGS sequence"/>
</dbReference>